<proteinExistence type="predicted"/>
<sequence length="158" mass="17585">MLKQELKEVSTAMEQDTNIPVSVTVESEIQMGDDAERHHTHTDGTLIHKGSATYLQYKEVIEGAGSVNNVIKITNDGILILRSGSVSMKQKFLIGQTTKGMYDSPYGQLWMETTTDKMNFRYNQQKKEGDLLLSYGLVLQGEDTGKHTIKIAFQGAKA</sequence>
<evidence type="ECO:0000313" key="1">
    <source>
        <dbReference type="EMBL" id="MFC7371581.1"/>
    </source>
</evidence>
<dbReference type="RefSeq" id="WP_379748281.1">
    <property type="nucleotide sequence ID" value="NZ_JBHTCP010000013.1"/>
</dbReference>
<comment type="caution">
    <text evidence="1">The sequence shown here is derived from an EMBL/GenBank/DDBJ whole genome shotgun (WGS) entry which is preliminary data.</text>
</comment>
<protein>
    <submittedName>
        <fullName evidence="1">DUF1934 domain-containing protein</fullName>
    </submittedName>
</protein>
<accession>A0ABW2NSF9</accession>
<dbReference type="InterPro" id="IPR012674">
    <property type="entry name" value="Calycin"/>
</dbReference>
<dbReference type="InterPro" id="IPR015231">
    <property type="entry name" value="DUF1934"/>
</dbReference>
<organism evidence="1 2">
    <name type="scientific">Fictibacillus iocasae</name>
    <dbReference type="NCBI Taxonomy" id="2715437"/>
    <lineage>
        <taxon>Bacteria</taxon>
        <taxon>Bacillati</taxon>
        <taxon>Bacillota</taxon>
        <taxon>Bacilli</taxon>
        <taxon>Bacillales</taxon>
        <taxon>Fictibacillaceae</taxon>
        <taxon>Fictibacillus</taxon>
    </lineage>
</organism>
<evidence type="ECO:0000313" key="2">
    <source>
        <dbReference type="Proteomes" id="UP001596549"/>
    </source>
</evidence>
<gene>
    <name evidence="1" type="ORF">ACFQPF_07825</name>
</gene>
<dbReference type="Pfam" id="PF09148">
    <property type="entry name" value="DUF1934"/>
    <property type="match status" value="1"/>
</dbReference>
<name>A0ABW2NSF9_9BACL</name>
<dbReference type="Gene3D" id="2.40.128.20">
    <property type="match status" value="1"/>
</dbReference>
<keyword evidence="2" id="KW-1185">Reference proteome</keyword>
<dbReference type="EMBL" id="JBHTCP010000013">
    <property type="protein sequence ID" value="MFC7371581.1"/>
    <property type="molecule type" value="Genomic_DNA"/>
</dbReference>
<dbReference type="SUPFAM" id="SSF50814">
    <property type="entry name" value="Lipocalins"/>
    <property type="match status" value="1"/>
</dbReference>
<reference evidence="2" key="1">
    <citation type="journal article" date="2019" name="Int. J. Syst. Evol. Microbiol.">
        <title>The Global Catalogue of Microorganisms (GCM) 10K type strain sequencing project: providing services to taxonomists for standard genome sequencing and annotation.</title>
        <authorList>
            <consortium name="The Broad Institute Genomics Platform"/>
            <consortium name="The Broad Institute Genome Sequencing Center for Infectious Disease"/>
            <person name="Wu L."/>
            <person name="Ma J."/>
        </authorList>
    </citation>
    <scope>NUCLEOTIDE SEQUENCE [LARGE SCALE GENOMIC DNA]</scope>
    <source>
        <strain evidence="2">NBRC 106396</strain>
    </source>
</reference>
<dbReference type="Proteomes" id="UP001596549">
    <property type="component" value="Unassembled WGS sequence"/>
</dbReference>